<keyword evidence="2" id="KW-1185">Reference proteome</keyword>
<organism evidence="1 2">
    <name type="scientific">Spirosoma pollinicola</name>
    <dbReference type="NCBI Taxonomy" id="2057025"/>
    <lineage>
        <taxon>Bacteria</taxon>
        <taxon>Pseudomonadati</taxon>
        <taxon>Bacteroidota</taxon>
        <taxon>Cytophagia</taxon>
        <taxon>Cytophagales</taxon>
        <taxon>Cytophagaceae</taxon>
        <taxon>Spirosoma</taxon>
    </lineage>
</organism>
<evidence type="ECO:0000313" key="2">
    <source>
        <dbReference type="Proteomes" id="UP000232883"/>
    </source>
</evidence>
<dbReference type="AlphaFoldDB" id="A0A2K8Z2I5"/>
<proteinExistence type="predicted"/>
<accession>A0A2K8Z2I5</accession>
<gene>
    <name evidence="1" type="ORF">CWM47_20845</name>
</gene>
<sequence length="77" mass="9156">MITPGEVLASNLQELIQLKQITLVQIYRFDSEKLYSESSSWVFSHEFIEVDHSWYNLNRILKYEYTNTTLSLYFLAS</sequence>
<name>A0A2K8Z2I5_9BACT</name>
<protein>
    <submittedName>
        <fullName evidence="1">Uncharacterized protein</fullName>
    </submittedName>
</protein>
<dbReference type="KEGG" id="spir:CWM47_20845"/>
<reference evidence="1 2" key="1">
    <citation type="submission" date="2017-11" db="EMBL/GenBank/DDBJ databases">
        <title>Taxonomic description and genome sequences of Spirosoma HA7 sp. nov., isolated from pollen microhabitat of Corylus avellana.</title>
        <authorList>
            <person name="Ambika Manirajan B."/>
            <person name="Suarez C."/>
            <person name="Ratering S."/>
            <person name="Geissler-Plaum R."/>
            <person name="Cardinale M."/>
            <person name="Sylvia S."/>
        </authorList>
    </citation>
    <scope>NUCLEOTIDE SEQUENCE [LARGE SCALE GENOMIC DNA]</scope>
    <source>
        <strain evidence="1 2">HA7</strain>
    </source>
</reference>
<dbReference type="Proteomes" id="UP000232883">
    <property type="component" value="Chromosome"/>
</dbReference>
<evidence type="ECO:0000313" key="1">
    <source>
        <dbReference type="EMBL" id="AUD04061.1"/>
    </source>
</evidence>
<dbReference type="EMBL" id="CP025096">
    <property type="protein sequence ID" value="AUD04061.1"/>
    <property type="molecule type" value="Genomic_DNA"/>
</dbReference>